<reference evidence="3 4" key="1">
    <citation type="submission" date="2012-11" db="EMBL/GenBank/DDBJ databases">
        <title>Whole genome sequence of Acidisphaera rubrifaciens HS-AP3.</title>
        <authorList>
            <person name="Azuma Y."/>
            <person name="Higashiura N."/>
            <person name="Hirakawa H."/>
            <person name="Matsushita K."/>
        </authorList>
    </citation>
    <scope>NUCLEOTIDE SEQUENCE [LARGE SCALE GENOMIC DNA]</scope>
    <source>
        <strain evidence="3 4">HS-AP3</strain>
    </source>
</reference>
<dbReference type="Gene3D" id="3.40.50.1820">
    <property type="entry name" value="alpha/beta hydrolase"/>
    <property type="match status" value="1"/>
</dbReference>
<gene>
    <name evidence="3" type="ORF">Asru_0164_05</name>
</gene>
<organism evidence="3 4">
    <name type="scientific">Acidisphaera rubrifaciens HS-AP3</name>
    <dbReference type="NCBI Taxonomy" id="1231350"/>
    <lineage>
        <taxon>Bacteria</taxon>
        <taxon>Pseudomonadati</taxon>
        <taxon>Pseudomonadota</taxon>
        <taxon>Alphaproteobacteria</taxon>
        <taxon>Acetobacterales</taxon>
        <taxon>Acetobacteraceae</taxon>
        <taxon>Acidisphaera</taxon>
    </lineage>
</organism>
<dbReference type="EMBL" id="BANB01000164">
    <property type="protein sequence ID" value="GAN76783.1"/>
    <property type="molecule type" value="Genomic_DNA"/>
</dbReference>
<dbReference type="PANTHER" id="PTHR43329">
    <property type="entry name" value="EPOXIDE HYDROLASE"/>
    <property type="match status" value="1"/>
</dbReference>
<dbReference type="InterPro" id="IPR000639">
    <property type="entry name" value="Epox_hydrolase-like"/>
</dbReference>
<comment type="caution">
    <text evidence="3">The sequence shown here is derived from an EMBL/GenBank/DDBJ whole genome shotgun (WGS) entry which is preliminary data.</text>
</comment>
<evidence type="ECO:0000256" key="1">
    <source>
        <dbReference type="ARBA" id="ARBA00022801"/>
    </source>
</evidence>
<keyword evidence="1 3" id="KW-0378">Hydrolase</keyword>
<dbReference type="GO" id="GO:0016787">
    <property type="term" value="F:hydrolase activity"/>
    <property type="evidence" value="ECO:0007669"/>
    <property type="project" value="UniProtKB-KW"/>
</dbReference>
<dbReference type="RefSeq" id="WP_199445563.1">
    <property type="nucleotide sequence ID" value="NZ_BANB01000164.1"/>
</dbReference>
<dbReference type="InterPro" id="IPR000073">
    <property type="entry name" value="AB_hydrolase_1"/>
</dbReference>
<protein>
    <submittedName>
        <fullName evidence="3">Epoxide hydrolase</fullName>
    </submittedName>
</protein>
<proteinExistence type="predicted"/>
<evidence type="ECO:0000259" key="2">
    <source>
        <dbReference type="Pfam" id="PF00561"/>
    </source>
</evidence>
<dbReference type="PRINTS" id="PR00412">
    <property type="entry name" value="EPOXHYDRLASE"/>
</dbReference>
<keyword evidence="4" id="KW-1185">Reference proteome</keyword>
<accession>A0A0D6P6F9</accession>
<dbReference type="Proteomes" id="UP000032680">
    <property type="component" value="Unassembled WGS sequence"/>
</dbReference>
<feature type="domain" description="AB hydrolase-1" evidence="2">
    <location>
        <begin position="38"/>
        <end position="150"/>
    </location>
</feature>
<evidence type="ECO:0000313" key="4">
    <source>
        <dbReference type="Proteomes" id="UP000032680"/>
    </source>
</evidence>
<evidence type="ECO:0000313" key="3">
    <source>
        <dbReference type="EMBL" id="GAN76783.1"/>
    </source>
</evidence>
<sequence length="377" mass="40318">MIGPLDASLLPAGVTARHVEGVGPLRMHVLEAGEASAPLVLLLHGFPEIAYSWRGVMPALAAAGYRAVAPDLRGYGRTTGVPPDEAGDFGLSACLRDMLALVARLGRRRVALLVGHDFGAVAAAYCALARPDIFRAVALMSAPFAGTPPWPETPPAPVRDLDAELARLDPPRKHYHAYYSTPRADRDMTAPPEGLHAFLRAYFHVKSGDWPGNDPVPLPDASAASFARLPHYYVMPRAATMPEAVAPYMPDAAAIAACRWLPEDVLAVYAAEYARVGFQGGLNWYRGRTGGQHGRDLAAHAGRAIDMPAAFIGGARDWGVHQTYGAFAAMQGRGCTDLRICTLLDGAGHWVQQERAEAVSALLIGFLRDLPTTTEGM</sequence>
<dbReference type="AlphaFoldDB" id="A0A0D6P6F9"/>
<name>A0A0D6P6F9_9PROT</name>
<dbReference type="Pfam" id="PF00561">
    <property type="entry name" value="Abhydrolase_1"/>
    <property type="match status" value="1"/>
</dbReference>
<dbReference type="SUPFAM" id="SSF53474">
    <property type="entry name" value="alpha/beta-Hydrolases"/>
    <property type="match status" value="1"/>
</dbReference>
<dbReference type="InterPro" id="IPR029058">
    <property type="entry name" value="AB_hydrolase_fold"/>
</dbReference>
<dbReference type="PRINTS" id="PR00111">
    <property type="entry name" value="ABHYDROLASE"/>
</dbReference>